<organism evidence="2 4">
    <name type="scientific">Mycena pura</name>
    <dbReference type="NCBI Taxonomy" id="153505"/>
    <lineage>
        <taxon>Eukaryota</taxon>
        <taxon>Fungi</taxon>
        <taxon>Dikarya</taxon>
        <taxon>Basidiomycota</taxon>
        <taxon>Agaricomycotina</taxon>
        <taxon>Agaricomycetes</taxon>
        <taxon>Agaricomycetidae</taxon>
        <taxon>Agaricales</taxon>
        <taxon>Marasmiineae</taxon>
        <taxon>Mycenaceae</taxon>
        <taxon>Mycena</taxon>
    </lineage>
</organism>
<proteinExistence type="predicted"/>
<comment type="caution">
    <text evidence="2">The sequence shown here is derived from an EMBL/GenBank/DDBJ whole genome shotgun (WGS) entry which is preliminary data.</text>
</comment>
<dbReference type="AlphaFoldDB" id="A0AAD6Y1D5"/>
<evidence type="ECO:0000313" key="2">
    <source>
        <dbReference type="EMBL" id="KAJ7189971.1"/>
    </source>
</evidence>
<dbReference type="Proteomes" id="UP001219525">
    <property type="component" value="Unassembled WGS sequence"/>
</dbReference>
<sequence length="241" mass="28118">MPYTRQNSIFHRKMAQKIASQRVSGMSAEAVYKPENRFINDLRRAVWFINGATLPVATQMRKRAVPTQFGASPAKRHKTAKAAEKPKRKDGWIWDDGALFVPSENNEKVAEFKRASEMVEYFRAESEAFRWVEQYERKHVELFRTTERFRYDADVWDDLANQQEGADNRPGSVVYARMQAGMWRRLSKRAEASFKAEHSGAHADWIKAESFDDLVARIMASRDQLFAWMDPLGMERAYKLW</sequence>
<protein>
    <submittedName>
        <fullName evidence="2">Uncharacterized protein</fullName>
    </submittedName>
</protein>
<dbReference type="EMBL" id="JARJCW010000161">
    <property type="protein sequence ID" value="KAJ7189971.1"/>
    <property type="molecule type" value="Genomic_DNA"/>
</dbReference>
<evidence type="ECO:0000313" key="4">
    <source>
        <dbReference type="Proteomes" id="UP001219525"/>
    </source>
</evidence>
<keyword evidence="4" id="KW-1185">Reference proteome</keyword>
<name>A0AAD6Y1D5_9AGAR</name>
<feature type="region of interest" description="Disordered" evidence="1">
    <location>
        <begin position="67"/>
        <end position="87"/>
    </location>
</feature>
<dbReference type="EMBL" id="JARJCW010000016">
    <property type="protein sequence ID" value="KAJ7215786.1"/>
    <property type="molecule type" value="Genomic_DNA"/>
</dbReference>
<reference evidence="2" key="1">
    <citation type="submission" date="2023-03" db="EMBL/GenBank/DDBJ databases">
        <title>Massive genome expansion in bonnet fungi (Mycena s.s.) driven by repeated elements and novel gene families across ecological guilds.</title>
        <authorList>
            <consortium name="Lawrence Berkeley National Laboratory"/>
            <person name="Harder C.B."/>
            <person name="Miyauchi S."/>
            <person name="Viragh M."/>
            <person name="Kuo A."/>
            <person name="Thoen E."/>
            <person name="Andreopoulos B."/>
            <person name="Lu D."/>
            <person name="Skrede I."/>
            <person name="Drula E."/>
            <person name="Henrissat B."/>
            <person name="Morin E."/>
            <person name="Kohler A."/>
            <person name="Barry K."/>
            <person name="LaButti K."/>
            <person name="Morin E."/>
            <person name="Salamov A."/>
            <person name="Lipzen A."/>
            <person name="Mereny Z."/>
            <person name="Hegedus B."/>
            <person name="Baldrian P."/>
            <person name="Stursova M."/>
            <person name="Weitz H."/>
            <person name="Taylor A."/>
            <person name="Grigoriev I.V."/>
            <person name="Nagy L.G."/>
            <person name="Martin F."/>
            <person name="Kauserud H."/>
        </authorList>
    </citation>
    <scope>NUCLEOTIDE SEQUENCE</scope>
    <source>
        <strain evidence="2">9144</strain>
    </source>
</reference>
<accession>A0AAD6Y1D5</accession>
<evidence type="ECO:0000313" key="3">
    <source>
        <dbReference type="EMBL" id="KAJ7215786.1"/>
    </source>
</evidence>
<evidence type="ECO:0000256" key="1">
    <source>
        <dbReference type="SAM" id="MobiDB-lite"/>
    </source>
</evidence>
<gene>
    <name evidence="3" type="ORF">GGX14DRAFT_391467</name>
    <name evidence="2" type="ORF">GGX14DRAFT_408422</name>
</gene>